<dbReference type="GO" id="GO:0004553">
    <property type="term" value="F:hydrolase activity, hydrolyzing O-glycosyl compounds"/>
    <property type="evidence" value="ECO:0007669"/>
    <property type="project" value="InterPro"/>
</dbReference>
<feature type="domain" description="UDP-N-acetylglucosamine 2-epimerase" evidence="1">
    <location>
        <begin position="24"/>
        <end position="376"/>
    </location>
</feature>
<reference evidence="2 3" key="1">
    <citation type="submission" date="2016-10" db="EMBL/GenBank/DDBJ databases">
        <authorList>
            <person name="de Groot N.N."/>
        </authorList>
    </citation>
    <scope>NUCLEOTIDE SEQUENCE [LARGE SCALE GENOMIC DNA]</scope>
    <source>
        <strain evidence="2 3">DSM 14789</strain>
    </source>
</reference>
<dbReference type="STRING" id="119000.SAMN05661010_00133"/>
<dbReference type="InterPro" id="IPR003331">
    <property type="entry name" value="UDP_GlcNAc_Epimerase_2_dom"/>
</dbReference>
<proteinExistence type="predicted"/>
<organism evidence="2 3">
    <name type="scientific">Modicisalibacter muralis</name>
    <dbReference type="NCBI Taxonomy" id="119000"/>
    <lineage>
        <taxon>Bacteria</taxon>
        <taxon>Pseudomonadati</taxon>
        <taxon>Pseudomonadota</taxon>
        <taxon>Gammaproteobacteria</taxon>
        <taxon>Oceanospirillales</taxon>
        <taxon>Halomonadaceae</taxon>
        <taxon>Modicisalibacter</taxon>
    </lineage>
</organism>
<dbReference type="GO" id="GO:0006047">
    <property type="term" value="P:UDP-N-acetylglucosamine metabolic process"/>
    <property type="evidence" value="ECO:0007669"/>
    <property type="project" value="InterPro"/>
</dbReference>
<accession>A0A1G9EVL6</accession>
<dbReference type="PANTHER" id="PTHR43174:SF3">
    <property type="entry name" value="UDP-N-ACETYLGLUCOSAMINE 2-EPIMERASE"/>
    <property type="match status" value="1"/>
</dbReference>
<gene>
    <name evidence="2" type="ORF">SAMN05661010_00133</name>
</gene>
<dbReference type="EMBL" id="FNGI01000001">
    <property type="protein sequence ID" value="SDK80174.1"/>
    <property type="molecule type" value="Genomic_DNA"/>
</dbReference>
<keyword evidence="3" id="KW-1185">Reference proteome</keyword>
<evidence type="ECO:0000313" key="2">
    <source>
        <dbReference type="EMBL" id="SDK80174.1"/>
    </source>
</evidence>
<dbReference type="Pfam" id="PF02350">
    <property type="entry name" value="Epimerase_2"/>
    <property type="match status" value="1"/>
</dbReference>
<dbReference type="NCBIfam" id="TIGR03568">
    <property type="entry name" value="NeuC_NnaA"/>
    <property type="match status" value="1"/>
</dbReference>
<dbReference type="Gene3D" id="3.40.50.2000">
    <property type="entry name" value="Glycogen Phosphorylase B"/>
    <property type="match status" value="2"/>
</dbReference>
<evidence type="ECO:0000259" key="1">
    <source>
        <dbReference type="Pfam" id="PF02350"/>
    </source>
</evidence>
<dbReference type="RefSeq" id="WP_089724527.1">
    <property type="nucleotide sequence ID" value="NZ_FNGI01000001.1"/>
</dbReference>
<name>A0A1G9EVL6_9GAMM</name>
<dbReference type="SUPFAM" id="SSF53756">
    <property type="entry name" value="UDP-Glycosyltransferase/glycogen phosphorylase"/>
    <property type="match status" value="1"/>
</dbReference>
<sequence>MTPRRIWVLTTTRADYGLLYWLLREIDDDPELELMLAVTGTHLSMEFGLTVREIERDGFRIHRRMEILLSSDSRVAMTKAMGLAMLSCGDALAEDCPDLLVLLGDRFEIAPVALAAVVQGIPVAHVHGGETSRGALDEYFRHAVSKLANMHFPAAEAYRQRILQMGEDPALTFNYGSPGLDHLYRSESIGREALVKALGIPLDRPTAIVTYHPVTTGESDTSADAQIMALLEALEPYGDLQIVFTKANADTQGREINARLTQWCKAHPERGHLFDSLGQRLYHSCLRHLDLMIGNSSSGLVEAPSFRLPVVNIGSRQEGRLTADNVISTDCNVAEIRRGIDRALRAEFRDTLVDLLNPYDRFRDGKTSRRIKETLKTIPLNETLTKKRFHDLSVVAGND</sequence>
<evidence type="ECO:0000313" key="3">
    <source>
        <dbReference type="Proteomes" id="UP000198654"/>
    </source>
</evidence>
<dbReference type="InterPro" id="IPR020004">
    <property type="entry name" value="UDP-GlcNAc_Epase"/>
</dbReference>
<dbReference type="PANTHER" id="PTHR43174">
    <property type="entry name" value="UDP-N-ACETYLGLUCOSAMINE 2-EPIMERASE"/>
    <property type="match status" value="1"/>
</dbReference>
<dbReference type="Proteomes" id="UP000198654">
    <property type="component" value="Unassembled WGS sequence"/>
</dbReference>
<dbReference type="InterPro" id="IPR029767">
    <property type="entry name" value="WecB-like"/>
</dbReference>
<dbReference type="CDD" id="cd03786">
    <property type="entry name" value="GTB_UDP-GlcNAc_2-Epimerase"/>
    <property type="match status" value="1"/>
</dbReference>
<dbReference type="AlphaFoldDB" id="A0A1G9EVL6"/>
<protein>
    <submittedName>
        <fullName evidence="2">GDP/UDP-N,N'-diacetylbacillosamine 2-epimerase (Hydrolysing)</fullName>
    </submittedName>
</protein>
<dbReference type="OrthoDB" id="9803238at2"/>